<evidence type="ECO:0000256" key="2">
    <source>
        <dbReference type="ARBA" id="ARBA00012552"/>
    </source>
</evidence>
<dbReference type="InterPro" id="IPR011545">
    <property type="entry name" value="DEAD/DEAH_box_helicase_dom"/>
</dbReference>
<dbReference type="Pfam" id="PF00270">
    <property type="entry name" value="DEAD"/>
    <property type="match status" value="2"/>
</dbReference>
<dbReference type="InterPro" id="IPR041094">
    <property type="entry name" value="Brr2_helicase_PWI"/>
</dbReference>
<dbReference type="CDD" id="cd18795">
    <property type="entry name" value="SF2_C_Ski2"/>
    <property type="match status" value="1"/>
</dbReference>
<keyword evidence="4" id="KW-0547">Nucleotide-binding</keyword>
<dbReference type="InterPro" id="IPR014001">
    <property type="entry name" value="Helicase_ATP-bd"/>
</dbReference>
<dbReference type="InterPro" id="IPR001650">
    <property type="entry name" value="Helicase_C-like"/>
</dbReference>
<dbReference type="PIRSF" id="PIRSF039073">
    <property type="entry name" value="BRR2"/>
    <property type="match status" value="1"/>
</dbReference>
<dbReference type="FunFam" id="1.10.150.20:FF:000013">
    <property type="entry name" value="U5 small nuclear ribonucleoprotein kDa helicase"/>
    <property type="match status" value="1"/>
</dbReference>
<keyword evidence="5" id="KW-0378">Hydrolase</keyword>
<feature type="compositionally biased region" description="Basic and acidic residues" evidence="10">
    <location>
        <begin position="46"/>
        <end position="64"/>
    </location>
</feature>
<dbReference type="CDD" id="cd18019">
    <property type="entry name" value="DEXHc_Brr2_1"/>
    <property type="match status" value="1"/>
</dbReference>
<dbReference type="OrthoDB" id="5575at2759"/>
<gene>
    <name evidence="13" type="ORF">BDV98DRAFT_601063</name>
</gene>
<organism evidence="13 14">
    <name type="scientific">Pterulicium gracile</name>
    <dbReference type="NCBI Taxonomy" id="1884261"/>
    <lineage>
        <taxon>Eukaryota</taxon>
        <taxon>Fungi</taxon>
        <taxon>Dikarya</taxon>
        <taxon>Basidiomycota</taxon>
        <taxon>Agaricomycotina</taxon>
        <taxon>Agaricomycetes</taxon>
        <taxon>Agaricomycetidae</taxon>
        <taxon>Agaricales</taxon>
        <taxon>Pleurotineae</taxon>
        <taxon>Pterulaceae</taxon>
        <taxon>Pterulicium</taxon>
    </lineage>
</organism>
<feature type="compositionally biased region" description="Acidic residues" evidence="10">
    <location>
        <begin position="215"/>
        <end position="240"/>
    </location>
</feature>
<dbReference type="Pfam" id="PF23445">
    <property type="entry name" value="WHD_SNRNP200"/>
    <property type="match status" value="2"/>
</dbReference>
<feature type="domain" description="Helicase C-terminal" evidence="12">
    <location>
        <begin position="720"/>
        <end position="909"/>
    </location>
</feature>
<feature type="region of interest" description="Disordered" evidence="10">
    <location>
        <begin position="21"/>
        <end position="91"/>
    </location>
</feature>
<dbReference type="Gene3D" id="1.10.10.10">
    <property type="entry name" value="Winged helix-like DNA-binding domain superfamily/Winged helix DNA-binding domain"/>
    <property type="match status" value="2"/>
</dbReference>
<dbReference type="GO" id="GO:0016787">
    <property type="term" value="F:hydrolase activity"/>
    <property type="evidence" value="ECO:0007669"/>
    <property type="project" value="UniProtKB-KW"/>
</dbReference>
<dbReference type="GO" id="GO:0003678">
    <property type="term" value="F:DNA helicase activity"/>
    <property type="evidence" value="ECO:0007669"/>
    <property type="project" value="TreeGrafter"/>
</dbReference>
<dbReference type="GO" id="GO:0005524">
    <property type="term" value="F:ATP binding"/>
    <property type="evidence" value="ECO:0007669"/>
    <property type="project" value="UniProtKB-KW"/>
</dbReference>
<dbReference type="Gene3D" id="3.40.50.300">
    <property type="entry name" value="P-loop containing nucleotide triphosphate hydrolases"/>
    <property type="match status" value="4"/>
</dbReference>
<dbReference type="FunFam" id="3.40.50.300:FF:000062">
    <property type="entry name" value="U5 small nuclear ribonucleoprotein helicase"/>
    <property type="match status" value="1"/>
</dbReference>
<dbReference type="InterPro" id="IPR050474">
    <property type="entry name" value="Hel308_SKI2-like"/>
</dbReference>
<dbReference type="InterPro" id="IPR003593">
    <property type="entry name" value="AAA+_ATPase"/>
</dbReference>
<dbReference type="InterPro" id="IPR035892">
    <property type="entry name" value="C2_domain_sf"/>
</dbReference>
<dbReference type="FunFam" id="2.60.40.150:FF:000004">
    <property type="entry name" value="RNA helicase, activating signal cointegrator 1"/>
    <property type="match status" value="1"/>
</dbReference>
<feature type="region of interest" description="Disordered" evidence="10">
    <location>
        <begin position="2138"/>
        <end position="2157"/>
    </location>
</feature>
<keyword evidence="3" id="KW-0677">Repeat</keyword>
<dbReference type="InterPro" id="IPR004179">
    <property type="entry name" value="Sec63-dom"/>
</dbReference>
<dbReference type="Gene3D" id="2.60.40.150">
    <property type="entry name" value="C2 domain"/>
    <property type="match status" value="2"/>
</dbReference>
<accession>A0A5C3QYY1</accession>
<dbReference type="PROSITE" id="PS51192">
    <property type="entry name" value="HELICASE_ATP_BIND_1"/>
    <property type="match status" value="2"/>
</dbReference>
<reference evidence="13 14" key="1">
    <citation type="journal article" date="2019" name="Nat. Ecol. Evol.">
        <title>Megaphylogeny resolves global patterns of mushroom evolution.</title>
        <authorList>
            <person name="Varga T."/>
            <person name="Krizsan K."/>
            <person name="Foldi C."/>
            <person name="Dima B."/>
            <person name="Sanchez-Garcia M."/>
            <person name="Sanchez-Ramirez S."/>
            <person name="Szollosi G.J."/>
            <person name="Szarkandi J.G."/>
            <person name="Papp V."/>
            <person name="Albert L."/>
            <person name="Andreopoulos W."/>
            <person name="Angelini C."/>
            <person name="Antonin V."/>
            <person name="Barry K.W."/>
            <person name="Bougher N.L."/>
            <person name="Buchanan P."/>
            <person name="Buyck B."/>
            <person name="Bense V."/>
            <person name="Catcheside P."/>
            <person name="Chovatia M."/>
            <person name="Cooper J."/>
            <person name="Damon W."/>
            <person name="Desjardin D."/>
            <person name="Finy P."/>
            <person name="Geml J."/>
            <person name="Haridas S."/>
            <person name="Hughes K."/>
            <person name="Justo A."/>
            <person name="Karasinski D."/>
            <person name="Kautmanova I."/>
            <person name="Kiss B."/>
            <person name="Kocsube S."/>
            <person name="Kotiranta H."/>
            <person name="LaButti K.M."/>
            <person name="Lechner B.E."/>
            <person name="Liimatainen K."/>
            <person name="Lipzen A."/>
            <person name="Lukacs Z."/>
            <person name="Mihaltcheva S."/>
            <person name="Morgado L.N."/>
            <person name="Niskanen T."/>
            <person name="Noordeloos M.E."/>
            <person name="Ohm R.A."/>
            <person name="Ortiz-Santana B."/>
            <person name="Ovrebo C."/>
            <person name="Racz N."/>
            <person name="Riley R."/>
            <person name="Savchenko A."/>
            <person name="Shiryaev A."/>
            <person name="Soop K."/>
            <person name="Spirin V."/>
            <person name="Szebenyi C."/>
            <person name="Tomsovsky M."/>
            <person name="Tulloss R.E."/>
            <person name="Uehling J."/>
            <person name="Grigoriev I.V."/>
            <person name="Vagvolgyi C."/>
            <person name="Papp T."/>
            <person name="Martin F.M."/>
            <person name="Miettinen O."/>
            <person name="Hibbett D.S."/>
            <person name="Nagy L.G."/>
        </authorList>
    </citation>
    <scope>NUCLEOTIDE SEQUENCE [LARGE SCALE GENOMIC DNA]</scope>
    <source>
        <strain evidence="13 14">CBS 309.79</strain>
    </source>
</reference>
<dbReference type="InterPro" id="IPR036390">
    <property type="entry name" value="WH_DNA-bd_sf"/>
</dbReference>
<dbReference type="SUPFAM" id="SSF52540">
    <property type="entry name" value="P-loop containing nucleoside triphosphate hydrolases"/>
    <property type="match status" value="4"/>
</dbReference>
<dbReference type="Gene3D" id="1.10.150.20">
    <property type="entry name" value="5' to 3' exonuclease, C-terminal subdomain"/>
    <property type="match status" value="2"/>
</dbReference>
<dbReference type="SUPFAM" id="SSF81296">
    <property type="entry name" value="E set domains"/>
    <property type="match status" value="1"/>
</dbReference>
<dbReference type="SMART" id="SM00487">
    <property type="entry name" value="DEXDc"/>
    <property type="match status" value="2"/>
</dbReference>
<feature type="compositionally biased region" description="Basic and acidic residues" evidence="10">
    <location>
        <begin position="71"/>
        <end position="85"/>
    </location>
</feature>
<dbReference type="PROSITE" id="PS51194">
    <property type="entry name" value="HELICASE_CTER"/>
    <property type="match status" value="1"/>
</dbReference>
<dbReference type="Pfam" id="PF21188">
    <property type="entry name" value="BRR2_plug"/>
    <property type="match status" value="1"/>
</dbReference>
<dbReference type="InterPro" id="IPR036388">
    <property type="entry name" value="WH-like_DNA-bd_sf"/>
</dbReference>
<evidence type="ECO:0000256" key="1">
    <source>
        <dbReference type="ARBA" id="ARBA00004123"/>
    </source>
</evidence>
<dbReference type="SUPFAM" id="SSF158702">
    <property type="entry name" value="Sec63 N-terminal domain-like"/>
    <property type="match status" value="2"/>
</dbReference>
<dbReference type="FunFam" id="2.60.40.150:FF:000133">
    <property type="entry name" value="Pre-mRNA splicing helicase, putative"/>
    <property type="match status" value="1"/>
</dbReference>
<comment type="catalytic activity">
    <reaction evidence="9">
        <text>ATP + H2O = ADP + phosphate + H(+)</text>
        <dbReference type="Rhea" id="RHEA:13065"/>
        <dbReference type="ChEBI" id="CHEBI:15377"/>
        <dbReference type="ChEBI" id="CHEBI:15378"/>
        <dbReference type="ChEBI" id="CHEBI:30616"/>
        <dbReference type="ChEBI" id="CHEBI:43474"/>
        <dbReference type="ChEBI" id="CHEBI:456216"/>
        <dbReference type="EC" id="3.6.4.13"/>
    </reaction>
</comment>
<dbReference type="GO" id="GO:0000393">
    <property type="term" value="P:spliceosomal conformational changes to generate catalytic conformation"/>
    <property type="evidence" value="ECO:0007669"/>
    <property type="project" value="UniProtKB-ARBA"/>
</dbReference>
<evidence type="ECO:0000256" key="5">
    <source>
        <dbReference type="ARBA" id="ARBA00022801"/>
    </source>
</evidence>
<dbReference type="FunFam" id="1.10.10.10:FF:000024">
    <property type="entry name" value="U5 small nuclear ribonucleoprotein helicase"/>
    <property type="match status" value="1"/>
</dbReference>
<dbReference type="FunFam" id="1.10.3380.10:FF:000001">
    <property type="entry name" value="U5 small nuclear ribonucleoprotein helicase"/>
    <property type="match status" value="1"/>
</dbReference>
<keyword evidence="7" id="KW-0067">ATP-binding</keyword>
<evidence type="ECO:0000256" key="8">
    <source>
        <dbReference type="ARBA" id="ARBA00023242"/>
    </source>
</evidence>
<evidence type="ECO:0000313" key="14">
    <source>
        <dbReference type="Proteomes" id="UP000305067"/>
    </source>
</evidence>
<feature type="compositionally biased region" description="Basic and acidic residues" evidence="10">
    <location>
        <begin position="23"/>
        <end position="35"/>
    </location>
</feature>
<dbReference type="SUPFAM" id="SSF46785">
    <property type="entry name" value="Winged helix' DNA-binding domain"/>
    <property type="match status" value="2"/>
</dbReference>
<name>A0A5C3QYY1_9AGAR</name>
<dbReference type="FunFam" id="1.10.150.20:FF:000004">
    <property type="entry name" value="U5 small nuclear ribonucleoprotein helicase"/>
    <property type="match status" value="1"/>
</dbReference>
<dbReference type="GO" id="GO:0000712">
    <property type="term" value="P:resolution of meiotic recombination intermediates"/>
    <property type="evidence" value="ECO:0007669"/>
    <property type="project" value="TreeGrafter"/>
</dbReference>
<dbReference type="EC" id="3.6.4.13" evidence="2"/>
<dbReference type="SMART" id="SM00973">
    <property type="entry name" value="Sec63"/>
    <property type="match status" value="2"/>
</dbReference>
<feature type="region of interest" description="Disordered" evidence="10">
    <location>
        <begin position="215"/>
        <end position="243"/>
    </location>
</feature>
<dbReference type="EMBL" id="ML178816">
    <property type="protein sequence ID" value="TFL05731.1"/>
    <property type="molecule type" value="Genomic_DNA"/>
</dbReference>
<keyword evidence="8" id="KW-0539">Nucleus</keyword>
<dbReference type="STRING" id="1884261.A0A5C3QYY1"/>
<dbReference type="InterPro" id="IPR014756">
    <property type="entry name" value="Ig_E-set"/>
</dbReference>
<feature type="region of interest" description="Disordered" evidence="10">
    <location>
        <begin position="386"/>
        <end position="410"/>
    </location>
</feature>
<evidence type="ECO:0000259" key="11">
    <source>
        <dbReference type="PROSITE" id="PS51192"/>
    </source>
</evidence>
<feature type="domain" description="Helicase ATP-binding" evidence="11">
    <location>
        <begin position="1345"/>
        <end position="1521"/>
    </location>
</feature>
<dbReference type="InterPro" id="IPR048863">
    <property type="entry name" value="BRR2_plug"/>
</dbReference>
<evidence type="ECO:0000256" key="4">
    <source>
        <dbReference type="ARBA" id="ARBA00022741"/>
    </source>
</evidence>
<dbReference type="Gene3D" id="1.10.3380.10">
    <property type="entry name" value="Sec63 N-terminal domain-like domain"/>
    <property type="match status" value="2"/>
</dbReference>
<dbReference type="Pfam" id="PF18149">
    <property type="entry name" value="Helicase_PWI"/>
    <property type="match status" value="1"/>
</dbReference>
<evidence type="ECO:0000313" key="13">
    <source>
        <dbReference type="EMBL" id="TFL05731.1"/>
    </source>
</evidence>
<evidence type="ECO:0000256" key="9">
    <source>
        <dbReference type="ARBA" id="ARBA00047984"/>
    </source>
</evidence>
<evidence type="ECO:0000256" key="10">
    <source>
        <dbReference type="SAM" id="MobiDB-lite"/>
    </source>
</evidence>
<evidence type="ECO:0000259" key="12">
    <source>
        <dbReference type="PROSITE" id="PS51194"/>
    </source>
</evidence>
<keyword evidence="14" id="KW-1185">Reference proteome</keyword>
<comment type="subcellular location">
    <subcellularLocation>
        <location evidence="1">Nucleus</location>
    </subcellularLocation>
</comment>
<dbReference type="SMART" id="SM00382">
    <property type="entry name" value="AAA"/>
    <property type="match status" value="2"/>
</dbReference>
<dbReference type="FunFam" id="3.40.50.300:FF:000102">
    <property type="entry name" value="RNA helicase, activating signal cointegrator 1"/>
    <property type="match status" value="1"/>
</dbReference>
<dbReference type="InterPro" id="IPR027417">
    <property type="entry name" value="P-loop_NTPase"/>
</dbReference>
<dbReference type="FunFam" id="1.10.3380.10:FF:000002">
    <property type="entry name" value="Activating signal cointegrator 1 complex subunit 3"/>
    <property type="match status" value="1"/>
</dbReference>
<protein>
    <recommendedName>
        <fullName evidence="2">RNA helicase</fullName>
        <ecNumber evidence="2">3.6.4.13</ecNumber>
    </recommendedName>
</protein>
<evidence type="ECO:0000256" key="7">
    <source>
        <dbReference type="ARBA" id="ARBA00022840"/>
    </source>
</evidence>
<keyword evidence="6 13" id="KW-0347">Helicase</keyword>
<proteinExistence type="predicted"/>
<dbReference type="GO" id="GO:0005682">
    <property type="term" value="C:U5 snRNP"/>
    <property type="evidence" value="ECO:0007669"/>
    <property type="project" value="UniProtKB-ARBA"/>
</dbReference>
<sequence>MSKKPDLSGYNYGAIASLVLTADRTDLPRRDKEPDGAPTTLSGRINPREMGSRIRREAPKDVESKKKKATDKRDTSERQSKRKAEVANYGHGDIVDATQDIEGLHSYRPRTAETREVYELILFAVHQALGDQTHETVRSATDIVLETLKGEMKDFDKKKEIQEVIGIISNEQFSQLINLSKKVTDYQAEDEAEVDPDVERKEAEIDEEQGVAVLFDEEEDEEDEEEGYEVSDESDEEEGAPDATVEALDGVDDELVIGGDSTGRDKKAKTDKDIVSPHDIDGFWVQRQISEVYPDPVTAADKAASVLSILGSESGLRDCENQLMELFDYESFDVIKKFLKNRDVVVWCTKLMRSDSDERLNVEVAMREKGVGWILKDLAGDRKAKETGDDAMDVDQAPSVPKTATLAPGSTLQPKRTVDLEAMAFSQGGHLMSNKKCKLPEGSFKRERKGYEEIHVPAPKKKEIAENEIVPISAMPLWAREAFSVPTLNRIQSKLYPIAFGTDEPILLCAPTGAGKTNVALLTVLSELAKHRDETTGAFDLDAFKIVYVAPMKALVQEMVGNFTQRLAPFGIKVGELTGDSQMTKQQISETQIIVTTPEKWDVITRKSTDTSYTNLVRLIIIDEIHLLHDDRGPVLESIIARTIRRMEQTSEYVRLVGLSATLPNYQDVATFLRVDEKKGLFYFDASYRPCGLQQQFIGVTEKRAIRRYQVMNEVCYEKVLDQAGKNQTLVFVHSRKETAKTAKFLRDMAIEKETITQFVKPDSAVREILTEEANNVKDGNLKDLLPFGFAVHHAGMTREDRGLVEELFADGSVQVLVCTATLAWGVNLPAHCVIIKGTQIYNPEKGRWVELSSQDVLQMLGRAGRPQYDTFGEGIIITNHSELQYYLSLLNQQLPIESQFVSKLADNLNAEIVLGTVRNRDEAVQWLGYTYLYVRMLRTPSLYGVGVDYQEGDEGLVQKRADIIHSAAVLLEKGQLLKYDRSSGKFTATELGRIASHYYVNYNSMAVYNQHLKPMMSSLDLFRVFALSSEFKYLNVRQEEKMELAKLLERVPIPVKEGVEEAAAKINVLLQAYISRLKLDGFALVADMVFIQQSAGRILRAIFEICLKRGWAVPAKSALDLCKMVEKRMWGSMTPLRQFQGVPADVIRKAEGKQFPWYRYFDLSPPEIGELIGIPNAGRLVHRLVHSFPKLQLQAQVQPITRSLLRIDLSITPDFRWDEKIHGGAESFIILVEDVDGEIILNTDTFILRQRYAEVEHYVTLTVPMFEPVPPNYYVSVISERWLHSETRLPISFKHLILPEKFPAPTPLLDLQSLPLSALHNKEFEQIYSSSIESFNKIQTQVFQALYTTDENVFIGAPTGSGKTICAEFALLRLWSKRDAPRAVCIEPYQEMVDQRAAEWREKFGKLQNGKVIESLTGEASADLRLLEKSDVIVCTPSQWDVLSRRWRQRKNVQNIGLLIADEIQLVGGEIGPTYEVVISRTRYASAQTEIKTRIVACGVSLANARDLGEWMGVPSHAIFNFSPSARPLDLDIHLQSFSIPHFPSLMIAMSKPAYLAIREHSPHKPVIMFVPSRRQCRLTVDDLLTHCASDDDPKRFLKIGAEDLAPHLEHVKDRSLAETLEYGIGYYHEALSKQDKLIVERLFQSGAIQVLVASKDTAWSLPLSSYMVIIMGVQSYEGKEHRYVDYPVMDVLQMMGKACRPRDDERSRCVLMCQQTRKDFYKKFLSEGLPIESHLPTHQLHDYFLAEIAVKTIENKQDAMDILTWTFFYRRMTQNPNYYNLHNVSHQHLSDHLSELVENTLNDLVNSRCISIEDEMDVSALNLGMIAAYYNISYVTVEVYTLSLKDRTKLKGLLEVVSSSAEFENIPIRRHEDSLLRRIYDRVPVKLENVDFEAPHFKTFLLLQAHFSRLHLPPDLASDQAVVLEKVLNLLSACVDVMSSNAWLNALGAMDLSQMCVQATWETDSPLKQIPHFENDVLKRCKDAGIESVYDVMEMEDEKRNSLLQMDARQMRDVATFVNAYPSIDVSHELVKGEYTAGAPIFLQVTLSRDVDEDDEDDDQTVIAPFYSVKKMANWWLVVGDSVSRQLLVIKKVTVSKSIKVKLEFALPKGTHNVRLYVICDSYMGADHDVALDPIDVAEGEDSDSDEDSDEDMEE</sequence>
<dbReference type="GO" id="GO:0003676">
    <property type="term" value="F:nucleic acid binding"/>
    <property type="evidence" value="ECO:0007669"/>
    <property type="project" value="InterPro"/>
</dbReference>
<dbReference type="FunFam" id="3.40.50.300:FF:000368">
    <property type="entry name" value="U5 small nuclear ribonucleoprotein 200 kDa helicase"/>
    <property type="match status" value="1"/>
</dbReference>
<feature type="domain" description="Helicase ATP-binding" evidence="11">
    <location>
        <begin position="497"/>
        <end position="681"/>
    </location>
</feature>
<dbReference type="FunFam" id="1.10.10.10:FF:000012">
    <property type="entry name" value="U5 small nuclear ribonucleoprotein helicase"/>
    <property type="match status" value="1"/>
</dbReference>
<dbReference type="SMART" id="SM00490">
    <property type="entry name" value="HELICc"/>
    <property type="match status" value="2"/>
</dbReference>
<dbReference type="Pfam" id="PF02889">
    <property type="entry name" value="Sec63"/>
    <property type="match status" value="2"/>
</dbReference>
<dbReference type="InterPro" id="IPR057842">
    <property type="entry name" value="WH_MER3"/>
</dbReference>
<dbReference type="GO" id="GO:0003724">
    <property type="term" value="F:RNA helicase activity"/>
    <property type="evidence" value="ECO:0007669"/>
    <property type="project" value="UniProtKB-EC"/>
</dbReference>
<dbReference type="PANTHER" id="PTHR47961:SF4">
    <property type="entry name" value="ACTIVATING SIGNAL COINTEGRATOR 1 COMPLEX SUBUNIT 3"/>
    <property type="match status" value="1"/>
</dbReference>
<dbReference type="Proteomes" id="UP000305067">
    <property type="component" value="Unassembled WGS sequence"/>
</dbReference>
<dbReference type="FunFam" id="3.40.50.300:FF:000254">
    <property type="entry name" value="U5 small nuclear ribonucleoprotein helicase"/>
    <property type="match status" value="1"/>
</dbReference>
<dbReference type="Pfam" id="PF00271">
    <property type="entry name" value="Helicase_C"/>
    <property type="match status" value="1"/>
</dbReference>
<evidence type="ECO:0000256" key="3">
    <source>
        <dbReference type="ARBA" id="ARBA00022737"/>
    </source>
</evidence>
<dbReference type="PANTHER" id="PTHR47961">
    <property type="entry name" value="DNA POLYMERASE THETA, PUTATIVE (AFU_ORTHOLOGUE AFUA_1G05260)-RELATED"/>
    <property type="match status" value="1"/>
</dbReference>
<dbReference type="CDD" id="cd18021">
    <property type="entry name" value="DEXHc_Brr2_2"/>
    <property type="match status" value="1"/>
</dbReference>
<evidence type="ECO:0000256" key="6">
    <source>
        <dbReference type="ARBA" id="ARBA00022806"/>
    </source>
</evidence>